<name>A0A1K1LBJ3_9BACT</name>
<dbReference type="EMBL" id="LT630450">
    <property type="protein sequence ID" value="SFV72084.1"/>
    <property type="molecule type" value="Genomic_DNA"/>
</dbReference>
<proteinExistence type="predicted"/>
<dbReference type="Proteomes" id="UP000186323">
    <property type="component" value="Chromosome I"/>
</dbReference>
<evidence type="ECO:0000259" key="2">
    <source>
        <dbReference type="Pfam" id="PF21683"/>
    </source>
</evidence>
<keyword evidence="6" id="KW-1185">Reference proteome</keyword>
<dbReference type="InterPro" id="IPR026276">
    <property type="entry name" value="Baseplate_GpP"/>
</dbReference>
<dbReference type="Pfam" id="PF21683">
    <property type="entry name" value="GpP-like_1st"/>
    <property type="match status" value="1"/>
</dbReference>
<feature type="region of interest" description="Disordered" evidence="1">
    <location>
        <begin position="212"/>
        <end position="237"/>
    </location>
</feature>
<dbReference type="OrthoDB" id="9016931at2"/>
<dbReference type="AlphaFoldDB" id="A0A1K1LBJ3"/>
<feature type="domain" description="Baseplate hub protein gp44/GpP-like second" evidence="3">
    <location>
        <begin position="95"/>
        <end position="176"/>
    </location>
</feature>
<dbReference type="KEGG" id="dpg:DESPIGER_0182"/>
<dbReference type="SUPFAM" id="SSF69279">
    <property type="entry name" value="Phage tail proteins"/>
    <property type="match status" value="2"/>
</dbReference>
<protein>
    <submittedName>
        <fullName evidence="5">FIG003269: Prophage tail protein</fullName>
    </submittedName>
</protein>
<dbReference type="InterPro" id="IPR023399">
    <property type="entry name" value="Baseplate-like_2-layer_sand"/>
</dbReference>
<dbReference type="InterPro" id="IPR053981">
    <property type="entry name" value="Gp44/GpP-like_2nd"/>
</dbReference>
<feature type="domain" description="Baseplate hub protein gp44-like N-terminal" evidence="2">
    <location>
        <begin position="7"/>
        <end position="93"/>
    </location>
</feature>
<organism evidence="5 6">
    <name type="scientific">Desulfovibrio piger</name>
    <dbReference type="NCBI Taxonomy" id="901"/>
    <lineage>
        <taxon>Bacteria</taxon>
        <taxon>Pseudomonadati</taxon>
        <taxon>Thermodesulfobacteriota</taxon>
        <taxon>Desulfovibrionia</taxon>
        <taxon>Desulfovibrionales</taxon>
        <taxon>Desulfovibrionaceae</taxon>
        <taxon>Desulfovibrio</taxon>
    </lineage>
</organism>
<evidence type="ECO:0000259" key="3">
    <source>
        <dbReference type="Pfam" id="PF22255"/>
    </source>
</evidence>
<evidence type="ECO:0000313" key="6">
    <source>
        <dbReference type="Proteomes" id="UP000186323"/>
    </source>
</evidence>
<evidence type="ECO:0000256" key="1">
    <source>
        <dbReference type="SAM" id="MobiDB-lite"/>
    </source>
</evidence>
<dbReference type="Gene3D" id="2.30.300.10">
    <property type="entry name" value="Baseplate protein-like domain - beta roll fold"/>
    <property type="match status" value="1"/>
</dbReference>
<dbReference type="Gene3D" id="3.55.50.10">
    <property type="entry name" value="Baseplate protein-like domains"/>
    <property type="match status" value="1"/>
</dbReference>
<sequence length="355" mass="38683">MSSRKPDIILEVDGRRYGGWKSIDISRGLEQCAGTFRLSVTDRWPQQNEPRGIKAGAACRVTIDGRAVITGYVDDVEVSWSATSHEYRVSGRDKTADLVDCCPPSLQLKGADLPALARRWAGLFGIEVMVEAECNKAVPGFKTEEGETCFEMLERLARANAVMLTSDGDGRLVITRAGTHKAAAALQMGGNLLRLALSSSMKDRFSEVTVKGQSAGSDTWDGPGNAQAKGTATDPNVPRYRPLTVIAEQEEFGSATTRARHEVAVRYGKGHQARALVNGWYAGTELWQPNRLADILDSSGQAMATWLIVNVSWHMDDRGCLTELSLSPKEAYELLPEMPKGAKGKKGKEASLWLQ</sequence>
<dbReference type="InterPro" id="IPR049354">
    <property type="entry name" value="GpP-like_N"/>
</dbReference>
<dbReference type="Pfam" id="PF22630">
    <property type="entry name" value="NMB1110_3rd"/>
    <property type="match status" value="1"/>
</dbReference>
<dbReference type="PIRSF" id="PIRSF004440">
    <property type="entry name" value="GpP"/>
    <property type="match status" value="1"/>
</dbReference>
<dbReference type="Pfam" id="PF22255">
    <property type="entry name" value="Gp44-like_2nd"/>
    <property type="match status" value="1"/>
</dbReference>
<evidence type="ECO:0000259" key="4">
    <source>
        <dbReference type="Pfam" id="PF22630"/>
    </source>
</evidence>
<dbReference type="InterPro" id="IPR054482">
    <property type="entry name" value="NMB1110-like_3rd"/>
</dbReference>
<dbReference type="RefSeq" id="WP_072331870.1">
    <property type="nucleotide sequence ID" value="NZ_LT630450.1"/>
</dbReference>
<accession>A0A1K1LBJ3</accession>
<evidence type="ECO:0000313" key="5">
    <source>
        <dbReference type="EMBL" id="SFV72084.1"/>
    </source>
</evidence>
<dbReference type="Gene3D" id="3.30.1920.10">
    <property type="entry name" value="Baseplate protein-like domains - 2 layer sandwich fold"/>
    <property type="match status" value="1"/>
</dbReference>
<gene>
    <name evidence="5" type="ORF">DESPIGER_0182</name>
</gene>
<feature type="domain" description="Tail protein NMB1110-like third" evidence="4">
    <location>
        <begin position="204"/>
        <end position="260"/>
    </location>
</feature>
<reference evidence="6" key="1">
    <citation type="submission" date="2016-10" db="EMBL/GenBank/DDBJ databases">
        <authorList>
            <person name="Wegmann U."/>
        </authorList>
    </citation>
    <scope>NUCLEOTIDE SEQUENCE [LARGE SCALE GENOMIC DNA]</scope>
</reference>